<sequence length="327" mass="38190">QKFNELALEQIVFKDDNDQEIINLQAVKFRINTCKAVTALCQHSIQFDYQKFLTNILVNFGPGSEHFHLAFKLMAVMLPQEERTEEFIQFILENLQMDLQQGVKQNLKYLFYVQSLDLLLTSSFNKGFVLFETVIQIVLQLTVNLQKITHDLVRDGDDLVNDLDVIFSSGTELEQFCWEAAQLLRKCFQEVDCQGFAEQITQLERPFRYYFAKSIIKFLPADQRTTVFNLVWEVFDDLETKICYVGEVEFIIDYVLVHDVKPDVCQQMIEKIADAKGNQKVLLTCQFIILCRMCVTQVELKDRILQMVDAFKDNQLAQHGIEMLKRH</sequence>
<organism evidence="1">
    <name type="scientific">Trepomonas sp. PC1</name>
    <dbReference type="NCBI Taxonomy" id="1076344"/>
    <lineage>
        <taxon>Eukaryota</taxon>
        <taxon>Metamonada</taxon>
        <taxon>Diplomonadida</taxon>
        <taxon>Hexamitidae</taxon>
        <taxon>Hexamitinae</taxon>
        <taxon>Trepomonas</taxon>
    </lineage>
</organism>
<dbReference type="AlphaFoldDB" id="A0A146JZL9"/>
<gene>
    <name evidence="1" type="ORF">TPC1_31686</name>
</gene>
<evidence type="ECO:0000313" key="1">
    <source>
        <dbReference type="EMBL" id="JAP88819.1"/>
    </source>
</evidence>
<proteinExistence type="predicted"/>
<feature type="non-terminal residue" evidence="1">
    <location>
        <position position="1"/>
    </location>
</feature>
<reference evidence="1" key="1">
    <citation type="submission" date="2015-07" db="EMBL/GenBank/DDBJ databases">
        <title>Adaptation to a free-living lifestyle via gene acquisitions in the diplomonad Trepomonas sp. PC1.</title>
        <authorList>
            <person name="Xu F."/>
            <person name="Jerlstrom-Hultqvist J."/>
            <person name="Kolisko M."/>
            <person name="Simpson A.G.B."/>
            <person name="Roger A.J."/>
            <person name="Svard S.G."/>
            <person name="Andersson J.O."/>
        </authorList>
    </citation>
    <scope>NUCLEOTIDE SEQUENCE</scope>
    <source>
        <strain evidence="1">PC1</strain>
    </source>
</reference>
<feature type="non-terminal residue" evidence="1">
    <location>
        <position position="327"/>
    </location>
</feature>
<accession>A0A146JZL9</accession>
<name>A0A146JZL9_9EUKA</name>
<protein>
    <submittedName>
        <fullName evidence="1">Uncharacterized protein</fullName>
    </submittedName>
</protein>
<dbReference type="EMBL" id="GDID01007787">
    <property type="protein sequence ID" value="JAP88819.1"/>
    <property type="molecule type" value="Transcribed_RNA"/>
</dbReference>